<accession>A0ABM7NWH3</accession>
<dbReference type="Proteomes" id="UP001319045">
    <property type="component" value="Chromosome"/>
</dbReference>
<name>A0ABM7NWH3_9BACT</name>
<dbReference type="RefSeq" id="WP_207154921.1">
    <property type="nucleotide sequence ID" value="NZ_AP024484.1"/>
</dbReference>
<evidence type="ECO:0000313" key="1">
    <source>
        <dbReference type="EMBL" id="BCS84735.1"/>
    </source>
</evidence>
<keyword evidence="2" id="KW-1185">Reference proteome</keyword>
<sequence length="203" mass="22877">MNTPNTDNVKMSENIIIADADYVDSVAFNLIVNFERMIGRAIPKADLSQWAVCVALDGGVREGKNDTQIVLVHEKKNTSLDNFKPSDYEKDLNSKAFNDDKLGEFTFTSVEVGDVVNKDEYIENVLKTVLQHEEVKRVMIIPDSEKSDICSQIRSLLRNVEDDNKRITMFAMQPIEGGNFRQEILGYSLMNALGIRANEINGK</sequence>
<dbReference type="EMBL" id="AP024484">
    <property type="protein sequence ID" value="BCS84735.1"/>
    <property type="molecule type" value="Genomic_DNA"/>
</dbReference>
<reference evidence="1 2" key="1">
    <citation type="journal article" date="2022" name="Int. J. Syst. Evol. Microbiol.">
        <title>Prevotella herbatica sp. nov., a plant polysaccharide-decomposing anaerobic bacterium isolated from a methanogenic reactor.</title>
        <authorList>
            <person name="Uek A."/>
            <person name="Tonouchi A."/>
            <person name="Kaku N."/>
            <person name="Ueki K."/>
        </authorList>
    </citation>
    <scope>NUCLEOTIDE SEQUENCE [LARGE SCALE GENOMIC DNA]</scope>
    <source>
        <strain evidence="1 2">WR041</strain>
    </source>
</reference>
<dbReference type="Pfam" id="PF20326">
    <property type="entry name" value="DUF6621"/>
    <property type="match status" value="1"/>
</dbReference>
<evidence type="ECO:0000313" key="2">
    <source>
        <dbReference type="Proteomes" id="UP001319045"/>
    </source>
</evidence>
<protein>
    <submittedName>
        <fullName evidence="1">Uncharacterized protein</fullName>
    </submittedName>
</protein>
<organism evidence="1 2">
    <name type="scientific">Prevotella herbatica</name>
    <dbReference type="NCBI Taxonomy" id="2801997"/>
    <lineage>
        <taxon>Bacteria</taxon>
        <taxon>Pseudomonadati</taxon>
        <taxon>Bacteroidota</taxon>
        <taxon>Bacteroidia</taxon>
        <taxon>Bacteroidales</taxon>
        <taxon>Prevotellaceae</taxon>
        <taxon>Prevotella</taxon>
    </lineage>
</organism>
<dbReference type="InterPro" id="IPR046729">
    <property type="entry name" value="DUF6621"/>
</dbReference>
<gene>
    <name evidence="1" type="ORF">prwr041_06280</name>
</gene>
<proteinExistence type="predicted"/>